<protein>
    <submittedName>
        <fullName evidence="2">Uncharacterized protein</fullName>
    </submittedName>
</protein>
<proteinExistence type="predicted"/>
<dbReference type="OrthoDB" id="541103at2759"/>
<keyword evidence="3" id="KW-1185">Reference proteome</keyword>
<accession>A0A835TCG6</accession>
<sequence length="362" mass="38788">MLHMKFAIWLVAAAYVSAYPRYLLPGSPYIPGGNGDGTCTGVHPTGPIMYAVHSTPYKDTRISFEIANTAGALTTAVCPGAAYTITVKFPEQRLALLTASTGAFTNPDPTTGCPNRVDLGGSSRWNVANSFTTTFEVPCNAAGGIQLKVTSAGRGTSRQWAQMDTTLTVSSACAVAKCGVQARPQYWADPVWRLVPELPPCTAHPERDYAELYAPHGSPIPDSTIVFTMYGKDNITATNTVCPGETHVFKVSFPQRRLALLTASLGAIVPHAGSISRVLDPNCPQRVDLGDSYYLNTGFTVEYTLPCNASDAGFVLFKVTSAPGAVQWRQSNVTLAVNTACASLTCDLRGGWCMRVERSMMR</sequence>
<feature type="chain" id="PRO_5032549573" evidence="1">
    <location>
        <begin position="19"/>
        <end position="362"/>
    </location>
</feature>
<dbReference type="EMBL" id="JAEHOC010000006">
    <property type="protein sequence ID" value="KAG2440703.1"/>
    <property type="molecule type" value="Genomic_DNA"/>
</dbReference>
<evidence type="ECO:0000313" key="3">
    <source>
        <dbReference type="Proteomes" id="UP000650467"/>
    </source>
</evidence>
<gene>
    <name evidence="2" type="ORF">HXX76_003560</name>
</gene>
<name>A0A835TCG6_CHLIN</name>
<reference evidence="2" key="1">
    <citation type="journal article" date="2020" name="bioRxiv">
        <title>Comparative genomics of Chlamydomonas.</title>
        <authorList>
            <person name="Craig R.J."/>
            <person name="Hasan A.R."/>
            <person name="Ness R.W."/>
            <person name="Keightley P.D."/>
        </authorList>
    </citation>
    <scope>NUCLEOTIDE SEQUENCE</scope>
    <source>
        <strain evidence="2">SAG 7.73</strain>
    </source>
</reference>
<evidence type="ECO:0000313" key="2">
    <source>
        <dbReference type="EMBL" id="KAG2440703.1"/>
    </source>
</evidence>
<dbReference type="Proteomes" id="UP000650467">
    <property type="component" value="Unassembled WGS sequence"/>
</dbReference>
<comment type="caution">
    <text evidence="2">The sequence shown here is derived from an EMBL/GenBank/DDBJ whole genome shotgun (WGS) entry which is preliminary data.</text>
</comment>
<evidence type="ECO:0000256" key="1">
    <source>
        <dbReference type="SAM" id="SignalP"/>
    </source>
</evidence>
<dbReference type="AlphaFoldDB" id="A0A835TCG6"/>
<organism evidence="2 3">
    <name type="scientific">Chlamydomonas incerta</name>
    <dbReference type="NCBI Taxonomy" id="51695"/>
    <lineage>
        <taxon>Eukaryota</taxon>
        <taxon>Viridiplantae</taxon>
        <taxon>Chlorophyta</taxon>
        <taxon>core chlorophytes</taxon>
        <taxon>Chlorophyceae</taxon>
        <taxon>CS clade</taxon>
        <taxon>Chlamydomonadales</taxon>
        <taxon>Chlamydomonadaceae</taxon>
        <taxon>Chlamydomonas</taxon>
    </lineage>
</organism>
<keyword evidence="1" id="KW-0732">Signal</keyword>
<feature type="signal peptide" evidence="1">
    <location>
        <begin position="1"/>
        <end position="18"/>
    </location>
</feature>